<feature type="transmembrane region" description="Helical" evidence="5">
    <location>
        <begin position="226"/>
        <end position="251"/>
    </location>
</feature>
<dbReference type="Gene3D" id="1.20.1250.20">
    <property type="entry name" value="MFS general substrate transporter like domains"/>
    <property type="match status" value="1"/>
</dbReference>
<dbReference type="InterPro" id="IPR020846">
    <property type="entry name" value="MFS_dom"/>
</dbReference>
<evidence type="ECO:0000256" key="3">
    <source>
        <dbReference type="ARBA" id="ARBA00023136"/>
    </source>
</evidence>
<gene>
    <name evidence="7" type="ORF">PIN31115_00576</name>
</gene>
<dbReference type="Proteomes" id="UP000333828">
    <property type="component" value="Unassembled WGS sequence"/>
</dbReference>
<feature type="region of interest" description="Disordered" evidence="4">
    <location>
        <begin position="1"/>
        <end position="66"/>
    </location>
</feature>
<feature type="transmembrane region" description="Helical" evidence="5">
    <location>
        <begin position="140"/>
        <end position="159"/>
    </location>
</feature>
<dbReference type="InterPro" id="IPR011701">
    <property type="entry name" value="MFS"/>
</dbReference>
<dbReference type="GO" id="GO:0022857">
    <property type="term" value="F:transmembrane transporter activity"/>
    <property type="evidence" value="ECO:0007669"/>
    <property type="project" value="InterPro"/>
</dbReference>
<feature type="transmembrane region" description="Helical" evidence="5">
    <location>
        <begin position="165"/>
        <end position="182"/>
    </location>
</feature>
<dbReference type="EMBL" id="CABPSI010000001">
    <property type="protein sequence ID" value="VVD70584.1"/>
    <property type="molecule type" value="Genomic_DNA"/>
</dbReference>
<feature type="transmembrane region" description="Helical" evidence="5">
    <location>
        <begin position="285"/>
        <end position="318"/>
    </location>
</feature>
<proteinExistence type="predicted"/>
<feature type="compositionally biased region" description="Basic and acidic residues" evidence="4">
    <location>
        <begin position="56"/>
        <end position="65"/>
    </location>
</feature>
<dbReference type="PROSITE" id="PS50850">
    <property type="entry name" value="MFS"/>
    <property type="match status" value="1"/>
</dbReference>
<feature type="domain" description="Major facilitator superfamily (MFS) profile" evidence="6">
    <location>
        <begin position="284"/>
        <end position="472"/>
    </location>
</feature>
<evidence type="ECO:0000259" key="6">
    <source>
        <dbReference type="PROSITE" id="PS50850"/>
    </source>
</evidence>
<evidence type="ECO:0000256" key="5">
    <source>
        <dbReference type="SAM" id="Phobius"/>
    </source>
</evidence>
<evidence type="ECO:0000313" key="7">
    <source>
        <dbReference type="EMBL" id="VVD70584.1"/>
    </source>
</evidence>
<feature type="transmembrane region" description="Helical" evidence="5">
    <location>
        <begin position="202"/>
        <end position="220"/>
    </location>
</feature>
<dbReference type="InterPro" id="IPR036259">
    <property type="entry name" value="MFS_trans_sf"/>
</dbReference>
<feature type="transmembrane region" description="Helical" evidence="5">
    <location>
        <begin position="439"/>
        <end position="460"/>
    </location>
</feature>
<evidence type="ECO:0000256" key="2">
    <source>
        <dbReference type="ARBA" id="ARBA00022989"/>
    </source>
</evidence>
<feature type="transmembrane region" description="Helical" evidence="5">
    <location>
        <begin position="411"/>
        <end position="433"/>
    </location>
</feature>
<dbReference type="PANTHER" id="PTHR23534">
    <property type="entry name" value="MFS PERMEASE"/>
    <property type="match status" value="1"/>
</dbReference>
<dbReference type="SUPFAM" id="SSF103473">
    <property type="entry name" value="MFS general substrate transporter"/>
    <property type="match status" value="1"/>
</dbReference>
<name>A0A5E4S7Q5_9BURK</name>
<keyword evidence="2 5" id="KW-1133">Transmembrane helix</keyword>
<accession>A0A5E4S7Q5</accession>
<reference evidence="7 8" key="1">
    <citation type="submission" date="2019-08" db="EMBL/GenBank/DDBJ databases">
        <authorList>
            <person name="Peeters C."/>
        </authorList>
    </citation>
    <scope>NUCLEOTIDE SEQUENCE [LARGE SCALE GENOMIC DNA]</scope>
    <source>
        <strain evidence="7 8">LMG 31115</strain>
    </source>
</reference>
<dbReference type="AlphaFoldDB" id="A0A5E4S7Q5"/>
<evidence type="ECO:0000256" key="1">
    <source>
        <dbReference type="ARBA" id="ARBA00022692"/>
    </source>
</evidence>
<feature type="transmembrane region" description="Helical" evidence="5">
    <location>
        <begin position="75"/>
        <end position="105"/>
    </location>
</feature>
<sequence length="472" mass="49515">MIGIRAKSADGKMTASEVSRSLPKSPEVSGSPIIPPRHSDTPMTDAVAGRTAPPSDPDHSSESAARRARQLGRRYAAVLAACQALYTAALSVDLTLTGLVGYVLASDKGYATLPFSLITVASAITTIFASMLIQRIGQRFGFALGAAFGTVGGLVSVMAIYQQHFAMFCAGTACVGVFQAFARYYRLAAADVVPVEDKPRAISIVLTGGVIAAVIGPALAAGSKDWLAPVTFAGSYLVVTLLSGISLLLLLGFLRDLPVHVAAGTAGDAAALPARGLGEIMRQPIYMAALANNLIGFMVMMFVMTATPIAAVACGHSIDDGAHIIEWHLVGMYAPSFFSGHLVKRWGVVPVLFIGIGMSALCGVLALMSTSLPYFYAALAFLGVGWNFMFVGGTTLLTLSYRPAERARAQAANEFITFAGTALASLFAGQLLARFGWATINQATFPLLAIAALATLWYAVDARRRTAHALTR</sequence>
<feature type="transmembrane region" description="Helical" evidence="5">
    <location>
        <begin position="324"/>
        <end position="343"/>
    </location>
</feature>
<feature type="transmembrane region" description="Helical" evidence="5">
    <location>
        <begin position="348"/>
        <end position="368"/>
    </location>
</feature>
<keyword evidence="8" id="KW-1185">Reference proteome</keyword>
<evidence type="ECO:0000256" key="4">
    <source>
        <dbReference type="SAM" id="MobiDB-lite"/>
    </source>
</evidence>
<keyword evidence="3 5" id="KW-0472">Membrane</keyword>
<organism evidence="7 8">
    <name type="scientific">Pandoraea iniqua</name>
    <dbReference type="NCBI Taxonomy" id="2508288"/>
    <lineage>
        <taxon>Bacteria</taxon>
        <taxon>Pseudomonadati</taxon>
        <taxon>Pseudomonadota</taxon>
        <taxon>Betaproteobacteria</taxon>
        <taxon>Burkholderiales</taxon>
        <taxon>Burkholderiaceae</taxon>
        <taxon>Pandoraea</taxon>
    </lineage>
</organism>
<feature type="transmembrane region" description="Helical" evidence="5">
    <location>
        <begin position="111"/>
        <end position="133"/>
    </location>
</feature>
<dbReference type="Pfam" id="PF07690">
    <property type="entry name" value="MFS_1"/>
    <property type="match status" value="2"/>
</dbReference>
<feature type="transmembrane region" description="Helical" evidence="5">
    <location>
        <begin position="374"/>
        <end position="399"/>
    </location>
</feature>
<evidence type="ECO:0000313" key="8">
    <source>
        <dbReference type="Proteomes" id="UP000333828"/>
    </source>
</evidence>
<dbReference type="PANTHER" id="PTHR23534:SF1">
    <property type="entry name" value="MAJOR FACILITATOR SUPERFAMILY PROTEIN"/>
    <property type="match status" value="1"/>
</dbReference>
<keyword evidence="1 5" id="KW-0812">Transmembrane</keyword>
<protein>
    <submittedName>
        <fullName evidence="7">Major facilitator superfamily protein</fullName>
    </submittedName>
</protein>